<dbReference type="SUPFAM" id="SSF81321">
    <property type="entry name" value="Family A G protein-coupled receptor-like"/>
    <property type="match status" value="1"/>
</dbReference>
<evidence type="ECO:0000256" key="7">
    <source>
        <dbReference type="ARBA" id="ARBA00023170"/>
    </source>
</evidence>
<evidence type="ECO:0000259" key="12">
    <source>
        <dbReference type="PROSITE" id="PS50262"/>
    </source>
</evidence>
<evidence type="ECO:0000256" key="6">
    <source>
        <dbReference type="ARBA" id="ARBA00023136"/>
    </source>
</evidence>
<evidence type="ECO:0000313" key="14">
    <source>
        <dbReference type="RefSeq" id="XP_031550343.1"/>
    </source>
</evidence>
<evidence type="ECO:0000256" key="8">
    <source>
        <dbReference type="ARBA" id="ARBA00023180"/>
    </source>
</evidence>
<dbReference type="InParanoid" id="A0A6P8H459"/>
<feature type="transmembrane region" description="Helical" evidence="11">
    <location>
        <begin position="148"/>
        <end position="168"/>
    </location>
</feature>
<feature type="transmembrane region" description="Helical" evidence="11">
    <location>
        <begin position="285"/>
        <end position="303"/>
    </location>
</feature>
<gene>
    <name evidence="14" type="primary">LOC116287785</name>
</gene>
<organism evidence="13 14">
    <name type="scientific">Actinia tenebrosa</name>
    <name type="common">Australian red waratah sea anemone</name>
    <dbReference type="NCBI Taxonomy" id="6105"/>
    <lineage>
        <taxon>Eukaryota</taxon>
        <taxon>Metazoa</taxon>
        <taxon>Cnidaria</taxon>
        <taxon>Anthozoa</taxon>
        <taxon>Hexacorallia</taxon>
        <taxon>Actiniaria</taxon>
        <taxon>Actiniidae</taxon>
        <taxon>Actinia</taxon>
    </lineage>
</organism>
<reference evidence="14" key="1">
    <citation type="submission" date="2025-08" db="UniProtKB">
        <authorList>
            <consortium name="RefSeq"/>
        </authorList>
    </citation>
    <scope>IDENTIFICATION</scope>
    <source>
        <tissue evidence="14">Tentacle</tissue>
    </source>
</reference>
<feature type="compositionally biased region" description="Polar residues" evidence="10">
    <location>
        <begin position="220"/>
        <end position="235"/>
    </location>
</feature>
<dbReference type="PROSITE" id="PS50262">
    <property type="entry name" value="G_PROTEIN_RECEP_F1_2"/>
    <property type="match status" value="1"/>
</dbReference>
<dbReference type="InterPro" id="IPR017452">
    <property type="entry name" value="GPCR_Rhodpsn_7TM"/>
</dbReference>
<proteinExistence type="predicted"/>
<evidence type="ECO:0000313" key="13">
    <source>
        <dbReference type="Proteomes" id="UP000515163"/>
    </source>
</evidence>
<dbReference type="CDD" id="cd00637">
    <property type="entry name" value="7tm_classA_rhodopsin-like"/>
    <property type="match status" value="1"/>
</dbReference>
<dbReference type="GO" id="GO:0005886">
    <property type="term" value="C:plasma membrane"/>
    <property type="evidence" value="ECO:0007669"/>
    <property type="project" value="UniProtKB-SubCell"/>
</dbReference>
<dbReference type="Proteomes" id="UP000515163">
    <property type="component" value="Unplaced"/>
</dbReference>
<keyword evidence="8" id="KW-0325">Glycoprotein</keyword>
<dbReference type="RefSeq" id="XP_031550343.1">
    <property type="nucleotide sequence ID" value="XM_031694483.1"/>
</dbReference>
<dbReference type="Pfam" id="PF00001">
    <property type="entry name" value="7tm_1"/>
    <property type="match status" value="1"/>
</dbReference>
<dbReference type="InterPro" id="IPR000276">
    <property type="entry name" value="GPCR_Rhodpsn"/>
</dbReference>
<keyword evidence="6 11" id="KW-0472">Membrane</keyword>
<dbReference type="Gene3D" id="1.20.1070.10">
    <property type="entry name" value="Rhodopsin 7-helix transmembrane proteins"/>
    <property type="match status" value="1"/>
</dbReference>
<dbReference type="OrthoDB" id="5964625at2759"/>
<evidence type="ECO:0000256" key="3">
    <source>
        <dbReference type="ARBA" id="ARBA00022692"/>
    </source>
</evidence>
<dbReference type="GeneID" id="116287785"/>
<evidence type="ECO:0000256" key="5">
    <source>
        <dbReference type="ARBA" id="ARBA00023040"/>
    </source>
</evidence>
<comment type="subcellular location">
    <subcellularLocation>
        <location evidence="1">Cell membrane</location>
        <topology evidence="1">Multi-pass membrane protein</topology>
    </subcellularLocation>
</comment>
<feature type="domain" description="G-protein coupled receptors family 1 profile" evidence="12">
    <location>
        <begin position="45"/>
        <end position="301"/>
    </location>
</feature>
<evidence type="ECO:0000256" key="1">
    <source>
        <dbReference type="ARBA" id="ARBA00004651"/>
    </source>
</evidence>
<sequence length="325" mass="37262">MNKSDIIIPGGSDSGRSTGNITTPWHIPLSIAIYYTILSPITILGNGFLLLTFIKNHSTFLRAPSNFLLMSMAVANFLTGLAVEPFAGYYFYMLYLKRTMVQVHKIAAATSMVTMNASVFSICAFSWEHFLVIYRPGQYKKWVNTRRIKIFIVFLWLYEMIFALLPFMDIPEIIVYQIDLHFNTTVISLLLICSYVCLFLALKRQSQRVSRSSVIRKASETGSPGPTDTANAGTSSDMERRVRWIIFLFTFLTTVHLLPITVVWYLKFYCLVCSKSLQLWQAEVVLSQFIFIKFALDPIVYAWRLSKYRSALRKALCCSTEVRCE</sequence>
<dbReference type="PANTHER" id="PTHR24246:SF27">
    <property type="entry name" value="ADENOSINE RECEPTOR, ISOFORM A"/>
    <property type="match status" value="1"/>
</dbReference>
<keyword evidence="2" id="KW-1003">Cell membrane</keyword>
<keyword evidence="3 11" id="KW-0812">Transmembrane</keyword>
<keyword evidence="13" id="KW-1185">Reference proteome</keyword>
<evidence type="ECO:0000256" key="9">
    <source>
        <dbReference type="ARBA" id="ARBA00023224"/>
    </source>
</evidence>
<evidence type="ECO:0000256" key="4">
    <source>
        <dbReference type="ARBA" id="ARBA00022989"/>
    </source>
</evidence>
<evidence type="ECO:0000256" key="2">
    <source>
        <dbReference type="ARBA" id="ARBA00022475"/>
    </source>
</evidence>
<name>A0A6P8H459_ACTTE</name>
<keyword evidence="4 11" id="KW-1133">Transmembrane helix</keyword>
<feature type="transmembrane region" description="Helical" evidence="11">
    <location>
        <begin position="32"/>
        <end position="54"/>
    </location>
</feature>
<feature type="transmembrane region" description="Helical" evidence="11">
    <location>
        <begin position="244"/>
        <end position="265"/>
    </location>
</feature>
<dbReference type="AlphaFoldDB" id="A0A6P8H459"/>
<feature type="transmembrane region" description="Helical" evidence="11">
    <location>
        <begin position="66"/>
        <end position="86"/>
    </location>
</feature>
<dbReference type="FunCoup" id="A0A6P8H459">
    <property type="interactions" value="389"/>
</dbReference>
<accession>A0A6P8H459</accession>
<dbReference type="KEGG" id="aten:116287785"/>
<dbReference type="PANTHER" id="PTHR24246">
    <property type="entry name" value="OLFACTORY RECEPTOR AND ADENOSINE RECEPTOR"/>
    <property type="match status" value="1"/>
</dbReference>
<dbReference type="GO" id="GO:0004930">
    <property type="term" value="F:G protein-coupled receptor activity"/>
    <property type="evidence" value="ECO:0007669"/>
    <property type="project" value="UniProtKB-KW"/>
</dbReference>
<protein>
    <submittedName>
        <fullName evidence="14">Melanopsin-B-like</fullName>
    </submittedName>
</protein>
<feature type="transmembrane region" description="Helical" evidence="11">
    <location>
        <begin position="180"/>
        <end position="202"/>
    </location>
</feature>
<keyword evidence="7" id="KW-0675">Receptor</keyword>
<keyword evidence="9" id="KW-0807">Transducer</keyword>
<evidence type="ECO:0000256" key="11">
    <source>
        <dbReference type="SAM" id="Phobius"/>
    </source>
</evidence>
<keyword evidence="5" id="KW-0297">G-protein coupled receptor</keyword>
<feature type="region of interest" description="Disordered" evidence="10">
    <location>
        <begin position="215"/>
        <end position="235"/>
    </location>
</feature>
<feature type="transmembrane region" description="Helical" evidence="11">
    <location>
        <begin position="106"/>
        <end position="127"/>
    </location>
</feature>
<evidence type="ECO:0000256" key="10">
    <source>
        <dbReference type="SAM" id="MobiDB-lite"/>
    </source>
</evidence>
<dbReference type="PRINTS" id="PR00237">
    <property type="entry name" value="GPCRRHODOPSN"/>
</dbReference>